<dbReference type="KEGG" id="sfc:Spiaf_1607"/>
<dbReference type="InterPro" id="IPR007431">
    <property type="entry name" value="ACP_PD"/>
</dbReference>
<evidence type="ECO:0000256" key="1">
    <source>
        <dbReference type="ARBA" id="ARBA00022516"/>
    </source>
</evidence>
<keyword evidence="3" id="KW-0443">Lipid metabolism</keyword>
<evidence type="ECO:0000313" key="4">
    <source>
        <dbReference type="EMBL" id="AFG37665.1"/>
    </source>
</evidence>
<keyword evidence="2" id="KW-0378">Hydrolase</keyword>
<evidence type="ECO:0000256" key="2">
    <source>
        <dbReference type="ARBA" id="ARBA00022801"/>
    </source>
</evidence>
<reference evidence="5" key="1">
    <citation type="journal article" date="2013" name="Stand. Genomic Sci.">
        <title>Complete genome sequence of the halophilic bacterium Spirochaeta africana type strain (Z-7692(T)) from the alkaline Lake Magadi in the East African Rift.</title>
        <authorList>
            <person name="Liolos K."/>
            <person name="Abt B."/>
            <person name="Scheuner C."/>
            <person name="Teshima H."/>
            <person name="Held B."/>
            <person name="Lapidus A."/>
            <person name="Nolan M."/>
            <person name="Lucas S."/>
            <person name="Deshpande S."/>
            <person name="Cheng J.F."/>
            <person name="Tapia R."/>
            <person name="Goodwin L.A."/>
            <person name="Pitluck S."/>
            <person name="Pagani I."/>
            <person name="Ivanova N."/>
            <person name="Mavromatis K."/>
            <person name="Mikhailova N."/>
            <person name="Huntemann M."/>
            <person name="Pati A."/>
            <person name="Chen A."/>
            <person name="Palaniappan K."/>
            <person name="Land M."/>
            <person name="Rohde M."/>
            <person name="Tindall B.J."/>
            <person name="Detter J.C."/>
            <person name="Goker M."/>
            <person name="Bristow J."/>
            <person name="Eisen J.A."/>
            <person name="Markowitz V."/>
            <person name="Hugenholtz P."/>
            <person name="Woyke T."/>
            <person name="Klenk H.P."/>
            <person name="Kyrpides N.C."/>
        </authorList>
    </citation>
    <scope>NUCLEOTIDE SEQUENCE</scope>
    <source>
        <strain evidence="5">ATCC 700263 / DSM 8902 / Z-7692</strain>
    </source>
</reference>
<dbReference type="EMBL" id="CP003282">
    <property type="protein sequence ID" value="AFG37665.1"/>
    <property type="molecule type" value="Genomic_DNA"/>
</dbReference>
<gene>
    <name evidence="4" type="ordered locus">Spiaf_1607</name>
</gene>
<protein>
    <recommendedName>
        <fullName evidence="6">DUF479 domain-containing protein</fullName>
    </recommendedName>
</protein>
<dbReference type="PANTHER" id="PTHR38764">
    <property type="entry name" value="ACYL CARRIER PROTEIN PHOSPHODIESTERASE"/>
    <property type="match status" value="1"/>
</dbReference>
<dbReference type="OrthoDB" id="8442777at2"/>
<dbReference type="GO" id="GO:0006633">
    <property type="term" value="P:fatty acid biosynthetic process"/>
    <property type="evidence" value="ECO:0007669"/>
    <property type="project" value="InterPro"/>
</dbReference>
<dbReference type="RefSeq" id="WP_014455648.1">
    <property type="nucleotide sequence ID" value="NC_017098.1"/>
</dbReference>
<dbReference type="GO" id="GO:0008770">
    <property type="term" value="F:[acyl-carrier-protein] phosphodiesterase activity"/>
    <property type="evidence" value="ECO:0007669"/>
    <property type="project" value="InterPro"/>
</dbReference>
<keyword evidence="5" id="KW-1185">Reference proteome</keyword>
<accession>H9UJH2</accession>
<dbReference type="AlphaFoldDB" id="H9UJH2"/>
<dbReference type="eggNOG" id="COG3124">
    <property type="taxonomic scope" value="Bacteria"/>
</dbReference>
<dbReference type="Proteomes" id="UP000007383">
    <property type="component" value="Chromosome"/>
</dbReference>
<dbReference type="Pfam" id="PF04336">
    <property type="entry name" value="ACP_PD"/>
    <property type="match status" value="1"/>
</dbReference>
<dbReference type="PANTHER" id="PTHR38764:SF1">
    <property type="entry name" value="ACYL CARRIER PROTEIN PHOSPHODIESTERASE"/>
    <property type="match status" value="1"/>
</dbReference>
<evidence type="ECO:0000313" key="5">
    <source>
        <dbReference type="Proteomes" id="UP000007383"/>
    </source>
</evidence>
<proteinExistence type="predicted"/>
<organism evidence="4 5">
    <name type="scientific">Spirochaeta africana (strain ATCC 700263 / DSM 8902 / Z-7692)</name>
    <dbReference type="NCBI Taxonomy" id="889378"/>
    <lineage>
        <taxon>Bacteria</taxon>
        <taxon>Pseudomonadati</taxon>
        <taxon>Spirochaetota</taxon>
        <taxon>Spirochaetia</taxon>
        <taxon>Spirochaetales</taxon>
        <taxon>Spirochaetaceae</taxon>
        <taxon>Spirochaeta</taxon>
    </lineage>
</organism>
<dbReference type="HOGENOM" id="CLU_1320236_0_0_12"/>
<evidence type="ECO:0008006" key="6">
    <source>
        <dbReference type="Google" id="ProtNLM"/>
    </source>
</evidence>
<evidence type="ECO:0000256" key="3">
    <source>
        <dbReference type="ARBA" id="ARBA00023098"/>
    </source>
</evidence>
<sequence length="208" mass="23182">MHLLAHALLAYSTLPPDGDTDAFLTGSLMADFFTGEDLDGYPAAMQLAIRQHQDLDTWTDCNPEFVALRRQIMRFGAPRFTAGILADIFWGCSLAREWQELARPLCGLDLPEFSLRVTKALDSTAAHHSPAFAHAVPWITGHRWLQRMESRDGVLQSLQGLSYRLTGADELPRAIAFLDTQYAKIQTSLKRSWPAAVARARGFARANL</sequence>
<dbReference type="PATRIC" id="fig|889378.3.peg.1594"/>
<dbReference type="STRING" id="889378.Spiaf_1607"/>
<keyword evidence="1" id="KW-0444">Lipid biosynthesis</keyword>
<name>H9UJH2_SPIAZ</name>